<name>A0A157NU16_9BORD</name>
<evidence type="ECO:0000313" key="3">
    <source>
        <dbReference type="EMBL" id="SAI24279.1"/>
    </source>
</evidence>
<dbReference type="Gene3D" id="3.40.190.150">
    <property type="entry name" value="Bordetella uptake gene, domain 1"/>
    <property type="match status" value="1"/>
</dbReference>
<feature type="signal peptide" evidence="2">
    <location>
        <begin position="1"/>
        <end position="32"/>
    </location>
</feature>
<dbReference type="PANTHER" id="PTHR42928">
    <property type="entry name" value="TRICARBOXYLATE-BINDING PROTEIN"/>
    <property type="match status" value="1"/>
</dbReference>
<dbReference type="Pfam" id="PF03401">
    <property type="entry name" value="TctC"/>
    <property type="match status" value="1"/>
</dbReference>
<comment type="similarity">
    <text evidence="1">Belongs to the UPF0065 (bug) family.</text>
</comment>
<reference evidence="3 4" key="1">
    <citation type="submission" date="2016-03" db="EMBL/GenBank/DDBJ databases">
        <authorList>
            <consortium name="Pathogen Informatics"/>
        </authorList>
    </citation>
    <scope>NUCLEOTIDE SEQUENCE [LARGE SCALE GENOMIC DNA]</scope>
    <source>
        <strain evidence="3 4">NCTC13364</strain>
    </source>
</reference>
<dbReference type="Gene3D" id="3.40.190.10">
    <property type="entry name" value="Periplasmic binding protein-like II"/>
    <property type="match status" value="1"/>
</dbReference>
<dbReference type="InterPro" id="IPR042100">
    <property type="entry name" value="Bug_dom1"/>
</dbReference>
<dbReference type="SUPFAM" id="SSF53850">
    <property type="entry name" value="Periplasmic binding protein-like II"/>
    <property type="match status" value="1"/>
</dbReference>
<dbReference type="CDD" id="cd07012">
    <property type="entry name" value="PBP2_Bug_TTT"/>
    <property type="match status" value="1"/>
</dbReference>
<gene>
    <name evidence="3" type="ORF">SAMEA1982600_01921</name>
</gene>
<evidence type="ECO:0000313" key="4">
    <source>
        <dbReference type="Proteomes" id="UP000077037"/>
    </source>
</evidence>
<protein>
    <submittedName>
        <fullName evidence="3">Putattive exported protein</fullName>
    </submittedName>
</protein>
<dbReference type="InterPro" id="IPR005064">
    <property type="entry name" value="BUG"/>
</dbReference>
<proteinExistence type="inferred from homology"/>
<dbReference type="PANTHER" id="PTHR42928:SF5">
    <property type="entry name" value="BLR1237 PROTEIN"/>
    <property type="match status" value="1"/>
</dbReference>
<dbReference type="AlphaFoldDB" id="A0A157NU16"/>
<accession>A0A157NU16</accession>
<evidence type="ECO:0000256" key="2">
    <source>
        <dbReference type="SAM" id="SignalP"/>
    </source>
</evidence>
<dbReference type="Proteomes" id="UP000077037">
    <property type="component" value="Unassembled WGS sequence"/>
</dbReference>
<dbReference type="PIRSF" id="PIRSF017082">
    <property type="entry name" value="YflP"/>
    <property type="match status" value="1"/>
</dbReference>
<keyword evidence="2" id="KW-0732">Signal</keyword>
<evidence type="ECO:0000256" key="1">
    <source>
        <dbReference type="ARBA" id="ARBA00006987"/>
    </source>
</evidence>
<sequence length="332" mass="34567">MTFQLSRKPLHALVLGLMAGAAMLTASGAASAAGYPDRPVSLIVSAAPGGTTDIAARLIAQPLGQALGQSVVVENRPGGSGGIAAQAVARAKPDGYTLLLQYSGFQVITPSVMKDIGWDPIKDFAPVANVLSAPQVIVVRPALPIHSLKELVSYAKANPGKLNYASSGNGSLQQVATELLNQQAGIQTAHIPYKGTGPALNDLLGGAVDMTITTPPPLLGQIHAGKLRALAITGESRLPSLPDVPTAAQAGYPDLQVSSWFAMYAPAGTPPEVVDKLAGEIEKIMKSDAFRQKAAEQGAEARFMGPKELGDYTREELARWNKVVKAAHITAE</sequence>
<organism evidence="3 4">
    <name type="scientific">Bordetella ansorpii</name>
    <dbReference type="NCBI Taxonomy" id="288768"/>
    <lineage>
        <taxon>Bacteria</taxon>
        <taxon>Pseudomonadati</taxon>
        <taxon>Pseudomonadota</taxon>
        <taxon>Betaproteobacteria</taxon>
        <taxon>Burkholderiales</taxon>
        <taxon>Alcaligenaceae</taxon>
        <taxon>Bordetella</taxon>
    </lineage>
</organism>
<dbReference type="RefSeq" id="WP_412778714.1">
    <property type="nucleotide sequence ID" value="NZ_FKBS01000014.1"/>
</dbReference>
<feature type="chain" id="PRO_5007614636" evidence="2">
    <location>
        <begin position="33"/>
        <end position="332"/>
    </location>
</feature>
<dbReference type="EMBL" id="FKBS01000014">
    <property type="protein sequence ID" value="SAI24279.1"/>
    <property type="molecule type" value="Genomic_DNA"/>
</dbReference>